<proteinExistence type="predicted"/>
<evidence type="ECO:0000313" key="2">
    <source>
        <dbReference type="EnsemblMetazoa" id="PPAI009266-PA"/>
    </source>
</evidence>
<dbReference type="Proteomes" id="UP000092462">
    <property type="component" value="Unassembled WGS sequence"/>
</dbReference>
<keyword evidence="3" id="KW-1185">Reference proteome</keyword>
<name>A0A1B0DLM6_PHLPP</name>
<dbReference type="VEuPathDB" id="VectorBase:PPAI009266"/>
<reference evidence="2" key="1">
    <citation type="submission" date="2022-08" db="UniProtKB">
        <authorList>
            <consortium name="EnsemblMetazoa"/>
        </authorList>
    </citation>
    <scope>IDENTIFICATION</scope>
    <source>
        <strain evidence="2">Israel</strain>
    </source>
</reference>
<accession>A0A1B0DLM6</accession>
<evidence type="ECO:0000313" key="3">
    <source>
        <dbReference type="Proteomes" id="UP000092462"/>
    </source>
</evidence>
<evidence type="ECO:0000259" key="1">
    <source>
        <dbReference type="Pfam" id="PF23221"/>
    </source>
</evidence>
<dbReference type="AlphaFoldDB" id="A0A1B0DLM6"/>
<dbReference type="EMBL" id="AJVK01016477">
    <property type="status" value="NOT_ANNOTATED_CDS"/>
    <property type="molecule type" value="Genomic_DNA"/>
</dbReference>
<dbReference type="InterPro" id="IPR056282">
    <property type="entry name" value="MROH2B-like_N_HEAT"/>
</dbReference>
<feature type="domain" description="MROH2B-like N-terminal HEAT-repeats" evidence="1">
    <location>
        <begin position="42"/>
        <end position="169"/>
    </location>
</feature>
<dbReference type="VEuPathDB" id="VectorBase:PPAPM1_012249"/>
<organism evidence="2 3">
    <name type="scientific">Phlebotomus papatasi</name>
    <name type="common">Sandfly</name>
    <dbReference type="NCBI Taxonomy" id="29031"/>
    <lineage>
        <taxon>Eukaryota</taxon>
        <taxon>Metazoa</taxon>
        <taxon>Ecdysozoa</taxon>
        <taxon>Arthropoda</taxon>
        <taxon>Hexapoda</taxon>
        <taxon>Insecta</taxon>
        <taxon>Pterygota</taxon>
        <taxon>Neoptera</taxon>
        <taxon>Endopterygota</taxon>
        <taxon>Diptera</taxon>
        <taxon>Nematocera</taxon>
        <taxon>Psychodoidea</taxon>
        <taxon>Psychodidae</taxon>
        <taxon>Phlebotomus</taxon>
        <taxon>Phlebotomus</taxon>
    </lineage>
</organism>
<dbReference type="EnsemblMetazoa" id="PPAI009266-RA">
    <property type="protein sequence ID" value="PPAI009266-PA"/>
    <property type="gene ID" value="PPAI009266"/>
</dbReference>
<protein>
    <recommendedName>
        <fullName evidence="1">MROH2B-like N-terminal HEAT-repeats domain-containing protein</fullName>
    </recommendedName>
</protein>
<sequence>METSNEGRKRIKGYTSLVGSINNLLETLDKDESVRNSIENSIIRIADHSPNEVLQSIYDFRQRQTKLSEVNVSTILRIVEHVTCTTKAQECLNEATIQRISDMCIVDLVKMPDVCPMVQKPALESLVALGRKNCDVVMENLMRQMQHGQVTHFMVLHSMGQLATANPMGKQSTN</sequence>
<dbReference type="Pfam" id="PF23221">
    <property type="entry name" value="HEAT_MROH2B_1st"/>
    <property type="match status" value="1"/>
</dbReference>